<evidence type="ECO:0000313" key="3">
    <source>
        <dbReference type="EMBL" id="MDC0679827.1"/>
    </source>
</evidence>
<reference evidence="3 4" key="1">
    <citation type="submission" date="2023-01" db="EMBL/GenBank/DDBJ databases">
        <title>Minimal conservation of predation-associated metabolite biosynthetic gene clusters underscores biosynthetic potential of Myxococcota including descriptions for ten novel species: Archangium lansinium sp. nov., Myxococcus landrumus sp. nov., Nannocystis bai.</title>
        <authorList>
            <person name="Ahearne A."/>
            <person name="Stevens C."/>
            <person name="Dowd S."/>
        </authorList>
    </citation>
    <scope>NUCLEOTIDE SEQUENCE [LARGE SCALE GENOMIC DNA]</scope>
    <source>
        <strain evidence="3 4">WIWO2</strain>
    </source>
</reference>
<keyword evidence="2" id="KW-1133">Transmembrane helix</keyword>
<gene>
    <name evidence="3" type="ORF">POL72_18950</name>
</gene>
<dbReference type="Gene3D" id="1.25.10.10">
    <property type="entry name" value="Leucine-rich Repeat Variant"/>
    <property type="match status" value="3"/>
</dbReference>
<dbReference type="InterPro" id="IPR011989">
    <property type="entry name" value="ARM-like"/>
</dbReference>
<keyword evidence="2" id="KW-0472">Membrane</keyword>
<accession>A0ABT5C0D6</accession>
<evidence type="ECO:0000313" key="4">
    <source>
        <dbReference type="Proteomes" id="UP001217485"/>
    </source>
</evidence>
<proteinExistence type="predicted"/>
<feature type="transmembrane region" description="Helical" evidence="2">
    <location>
        <begin position="66"/>
        <end position="86"/>
    </location>
</feature>
<dbReference type="RefSeq" id="WP_272096830.1">
    <property type="nucleotide sequence ID" value="NZ_JAQNDK010000002.1"/>
</dbReference>
<dbReference type="EMBL" id="JAQNDK010000002">
    <property type="protein sequence ID" value="MDC0679827.1"/>
    <property type="molecule type" value="Genomic_DNA"/>
</dbReference>
<dbReference type="Proteomes" id="UP001217485">
    <property type="component" value="Unassembled WGS sequence"/>
</dbReference>
<feature type="region of interest" description="Disordered" evidence="1">
    <location>
        <begin position="1"/>
        <end position="53"/>
    </location>
</feature>
<name>A0ABT5C0D6_9BACT</name>
<organism evidence="3 4">
    <name type="scientific">Sorangium atrum</name>
    <dbReference type="NCBI Taxonomy" id="2995308"/>
    <lineage>
        <taxon>Bacteria</taxon>
        <taxon>Pseudomonadati</taxon>
        <taxon>Myxococcota</taxon>
        <taxon>Polyangia</taxon>
        <taxon>Polyangiales</taxon>
        <taxon>Polyangiaceae</taxon>
        <taxon>Sorangium</taxon>
    </lineage>
</organism>
<keyword evidence="2" id="KW-0812">Transmembrane</keyword>
<evidence type="ECO:0000256" key="2">
    <source>
        <dbReference type="SAM" id="Phobius"/>
    </source>
</evidence>
<comment type="caution">
    <text evidence="3">The sequence shown here is derived from an EMBL/GenBank/DDBJ whole genome shotgun (WGS) entry which is preliminary data.</text>
</comment>
<evidence type="ECO:0000256" key="1">
    <source>
        <dbReference type="SAM" id="MobiDB-lite"/>
    </source>
</evidence>
<dbReference type="InterPro" id="IPR016024">
    <property type="entry name" value="ARM-type_fold"/>
</dbReference>
<dbReference type="SUPFAM" id="SSF48371">
    <property type="entry name" value="ARM repeat"/>
    <property type="match status" value="2"/>
</dbReference>
<protein>
    <submittedName>
        <fullName evidence="3">HEAT repeat domain-containing protein</fullName>
    </submittedName>
</protein>
<sequence>MLDRPNLSRENPAGPRGRRPPPGPLPAKQAAKWPPDDNDLPGAPPAPAGGGFADDGNFKRGRFSPVSIVVGLVVALGAAGAIWLGVKQDSQKMTVDAVSKEKKNIFVLPKKDQLPLWRKWAAASSELSLQQEALMQLAWADDPEGVTHAQNALALSDHRVKGVAAQVLAYYGSPKADGAKHALLEALKVADESDRPQIVWALVELKEPAAFKDAMDQYRKGFLSKVERLGGGIAFDPEKLAGLVSLEELSKLATDESSSVRQLVATVLSRNAEPKWTSALITLVKDKDVEVAREAANGLGRIGDETARAPLLEALANADKTSRQRFLEALRDGIGGEGLVLALDSVKQDPEETTWFQTKQIMEMLRELADPRAADPLVKWIEARKPPLHWQGEAGTRLAEVGDIRAAKFIGERMLADPLKLYKLEKFWEADEGGHLSRTDLPRVVGARMLADLAVIHADKAAELKAAAEAPVILWLKDRPQPHANGLRFLATVRSEKILKDMRDWAFPTDPLPKEGQQPPFPAAFETAQSALRYIGRMKDEPSYPKLLDQFNRKKDPKLDITQDALQGAGLAMLGMALRAVAYGASQGLAEWGDPRAVERLTKLIEDETWHEEARQAACEAVAWCADDKTMIEVAKKAKEFASKKEPRKQLIGACYASSLALRPVPGAAAELVPLLAADVDPGVRMAIARAIGIGGFDEAVQGQLFEKLKDVEVRNAAALALILGGTSDTAARTIAMYADFDKSALDDLKDHYYRAFGYWSDEDFKRGNLYRYVANAEAITRVKVADAPQEWARQRLQAQFDNLKYDNGPHSETRVVLRYRLYQEAKSGDGAKKKGAIDTLKFMKEKGVLMALRHEQGETGALAKRAFHELMNPKATVAEDLSKFAPAKAGGDDTQ</sequence>
<dbReference type="Pfam" id="PF13646">
    <property type="entry name" value="HEAT_2"/>
    <property type="match status" value="1"/>
</dbReference>
<dbReference type="SMART" id="SM00567">
    <property type="entry name" value="EZ_HEAT"/>
    <property type="match status" value="6"/>
</dbReference>
<dbReference type="InterPro" id="IPR004155">
    <property type="entry name" value="PBS_lyase_HEAT"/>
</dbReference>
<keyword evidence="4" id="KW-1185">Reference proteome</keyword>